<sequence>MDIQPSQPQNNFNQPPAPLEPNVPAKKVGIKFGLSIAVVIICLVAAEVAVYWIKTEPIEPTGSNVNIKKTNNETASWQTYRNEKYGFEVKYPKEITSSLYNPLPSVYSLRFGNLPSYISGLQISIDPGTEAGMGTDIVSIGNLKVSGGCRSNFDASLSENLGFAVWYYPLGATRYNWEHVYEYSIGYKTNQTDKACALFDQILSTFKFTP</sequence>
<dbReference type="Proteomes" id="UP000229364">
    <property type="component" value="Unassembled WGS sequence"/>
</dbReference>
<protein>
    <submittedName>
        <fullName evidence="2">Uncharacterized protein</fullName>
    </submittedName>
</protein>
<evidence type="ECO:0000313" key="2">
    <source>
        <dbReference type="EMBL" id="PJA01460.1"/>
    </source>
</evidence>
<organism evidence="2 3">
    <name type="scientific">bacterium (Candidatus Gribaldobacteria) CG_4_10_14_0_2_um_filter_41_16</name>
    <dbReference type="NCBI Taxonomy" id="2014265"/>
    <lineage>
        <taxon>Bacteria</taxon>
        <taxon>Candidatus Gribaldobacteria</taxon>
    </lineage>
</organism>
<gene>
    <name evidence="2" type="ORF">COX74_02625</name>
</gene>
<accession>A0A2M7VI17</accession>
<dbReference type="EMBL" id="PFPR01000065">
    <property type="protein sequence ID" value="PJA01460.1"/>
    <property type="molecule type" value="Genomic_DNA"/>
</dbReference>
<keyword evidence="1" id="KW-0472">Membrane</keyword>
<proteinExistence type="predicted"/>
<keyword evidence="1" id="KW-0812">Transmembrane</keyword>
<evidence type="ECO:0000256" key="1">
    <source>
        <dbReference type="SAM" id="Phobius"/>
    </source>
</evidence>
<reference evidence="3" key="1">
    <citation type="submission" date="2017-09" db="EMBL/GenBank/DDBJ databases">
        <title>Depth-based differentiation of microbial function through sediment-hosted aquifers and enrichment of novel symbionts in the deep terrestrial subsurface.</title>
        <authorList>
            <person name="Probst A.J."/>
            <person name="Ladd B."/>
            <person name="Jarett J.K."/>
            <person name="Geller-Mcgrath D.E."/>
            <person name="Sieber C.M.K."/>
            <person name="Emerson J.B."/>
            <person name="Anantharaman K."/>
            <person name="Thomas B.C."/>
            <person name="Malmstrom R."/>
            <person name="Stieglmeier M."/>
            <person name="Klingl A."/>
            <person name="Woyke T."/>
            <person name="Ryan C.M."/>
            <person name="Banfield J.F."/>
        </authorList>
    </citation>
    <scope>NUCLEOTIDE SEQUENCE [LARGE SCALE GENOMIC DNA]</scope>
</reference>
<keyword evidence="1" id="KW-1133">Transmembrane helix</keyword>
<feature type="transmembrane region" description="Helical" evidence="1">
    <location>
        <begin position="32"/>
        <end position="53"/>
    </location>
</feature>
<comment type="caution">
    <text evidence="2">The sequence shown here is derived from an EMBL/GenBank/DDBJ whole genome shotgun (WGS) entry which is preliminary data.</text>
</comment>
<dbReference type="AlphaFoldDB" id="A0A2M7VI17"/>
<name>A0A2M7VI17_9BACT</name>
<evidence type="ECO:0000313" key="3">
    <source>
        <dbReference type="Proteomes" id="UP000229364"/>
    </source>
</evidence>